<gene>
    <name evidence="1" type="ORF">ACFO5X_23405</name>
</gene>
<sequence>MGLNLSLGSTTMRASATPENTIKAALKERHHISAIRDGVKVLIQPYALLKIEGTTLMHGVVVHVDGAAQGDWTPGNIPLPALSDIKVYDQTFVPSDAFDASALDGVIAVVQGFDPFQDAGEGAAS</sequence>
<name>A0ABV9KMY2_9RHOB</name>
<evidence type="ECO:0000313" key="1">
    <source>
        <dbReference type="EMBL" id="MFC4671520.1"/>
    </source>
</evidence>
<comment type="caution">
    <text evidence="1">The sequence shown here is derived from an EMBL/GenBank/DDBJ whole genome shotgun (WGS) entry which is preliminary data.</text>
</comment>
<evidence type="ECO:0000313" key="2">
    <source>
        <dbReference type="Proteomes" id="UP001595973"/>
    </source>
</evidence>
<accession>A0ABV9KMY2</accession>
<reference evidence="2" key="1">
    <citation type="journal article" date="2019" name="Int. J. Syst. Evol. Microbiol.">
        <title>The Global Catalogue of Microorganisms (GCM) 10K type strain sequencing project: providing services to taxonomists for standard genome sequencing and annotation.</title>
        <authorList>
            <consortium name="The Broad Institute Genomics Platform"/>
            <consortium name="The Broad Institute Genome Sequencing Center for Infectious Disease"/>
            <person name="Wu L."/>
            <person name="Ma J."/>
        </authorList>
    </citation>
    <scope>NUCLEOTIDE SEQUENCE [LARGE SCALE GENOMIC DNA]</scope>
    <source>
        <strain evidence="2">CGMCC 4.7283</strain>
    </source>
</reference>
<keyword evidence="2" id="KW-1185">Reference proteome</keyword>
<proteinExistence type="predicted"/>
<protein>
    <submittedName>
        <fullName evidence="1">Uncharacterized protein</fullName>
    </submittedName>
</protein>
<dbReference type="Proteomes" id="UP001595973">
    <property type="component" value="Unassembled WGS sequence"/>
</dbReference>
<organism evidence="1 2">
    <name type="scientific">Seohaeicola nanhaiensis</name>
    <dbReference type="NCBI Taxonomy" id="1387282"/>
    <lineage>
        <taxon>Bacteria</taxon>
        <taxon>Pseudomonadati</taxon>
        <taxon>Pseudomonadota</taxon>
        <taxon>Alphaproteobacteria</taxon>
        <taxon>Rhodobacterales</taxon>
        <taxon>Roseobacteraceae</taxon>
        <taxon>Seohaeicola</taxon>
    </lineage>
</organism>
<dbReference type="EMBL" id="JBHSGI010000033">
    <property type="protein sequence ID" value="MFC4671520.1"/>
    <property type="molecule type" value="Genomic_DNA"/>
</dbReference>
<dbReference type="RefSeq" id="WP_380722131.1">
    <property type="nucleotide sequence ID" value="NZ_JBHSGI010000033.1"/>
</dbReference>